<evidence type="ECO:0000256" key="1">
    <source>
        <dbReference type="ARBA" id="ARBA00004651"/>
    </source>
</evidence>
<sequence>MTHQKHKHEHEHGNGAIGHGHCHGHEDASWGAKFGVAIREVFAPHSHDAADSIDGALESSAAGIRAVKISLVALGATSIAQLVIVLISGSVALLADTVHNVSDALTAIPLWIAFALGRRAATRRYTYGFGRAEDLAGLFVVATIMLSAIVAAVESVRRLINPVLIDHLAWVAAAGLVGFLGNELVAVYRIRVGRQIGSAALVADGLHARTDGFTSLAVVLGAFGVAFGYPIADPIVGLLITVAILAVLRTAARDVFRRLMDGVDPELVDAAERTLAAEPGVRGVRSVKMRWIGHRLHADAELDIDPATSLDDAHRLAHDAEHSLTHAVPKLDSALVHAYPHNDEPRNRG</sequence>
<dbReference type="Pfam" id="PF01545">
    <property type="entry name" value="Cation_efflux"/>
    <property type="match status" value="1"/>
</dbReference>
<dbReference type="FunFam" id="1.20.1510.10:FF:000006">
    <property type="entry name" value="Divalent cation efflux transporter"/>
    <property type="match status" value="1"/>
</dbReference>
<dbReference type="InterPro" id="IPR036837">
    <property type="entry name" value="Cation_efflux_CTD_sf"/>
</dbReference>
<evidence type="ECO:0000256" key="7">
    <source>
        <dbReference type="ARBA" id="ARBA00023065"/>
    </source>
</evidence>
<keyword evidence="6 10" id="KW-1133">Transmembrane helix</keyword>
<evidence type="ECO:0000256" key="9">
    <source>
        <dbReference type="SAM" id="MobiDB-lite"/>
    </source>
</evidence>
<dbReference type="Gene3D" id="3.30.70.1350">
    <property type="entry name" value="Cation efflux protein, cytoplasmic domain"/>
    <property type="match status" value="1"/>
</dbReference>
<dbReference type="GO" id="GO:0006882">
    <property type="term" value="P:intracellular zinc ion homeostasis"/>
    <property type="evidence" value="ECO:0007669"/>
    <property type="project" value="TreeGrafter"/>
</dbReference>
<keyword evidence="3" id="KW-0813">Transport</keyword>
<reference evidence="13 14" key="2">
    <citation type="submission" date="2020-06" db="EMBL/GenBank/DDBJ databases">
        <title>Antribacter stalactiti gen. nov., sp. nov., a new member of the family Nacardiaceae isolated from a cave.</title>
        <authorList>
            <person name="Kim I.S."/>
        </authorList>
    </citation>
    <scope>NUCLEOTIDE SEQUENCE [LARGE SCALE GENOMIC DNA]</scope>
    <source>
        <strain evidence="13 14">YC2-7</strain>
    </source>
</reference>
<dbReference type="InterPro" id="IPR027470">
    <property type="entry name" value="Cation_efflux_CTD"/>
</dbReference>
<dbReference type="Pfam" id="PF16916">
    <property type="entry name" value="ZT_dimer"/>
    <property type="match status" value="1"/>
</dbReference>
<keyword evidence="5 10" id="KW-0812">Transmembrane</keyword>
<feature type="transmembrane region" description="Helical" evidence="10">
    <location>
        <begin position="235"/>
        <end position="252"/>
    </location>
</feature>
<dbReference type="PANTHER" id="PTHR43840">
    <property type="entry name" value="MITOCHONDRIAL METAL TRANSPORTER 1-RELATED"/>
    <property type="match status" value="1"/>
</dbReference>
<dbReference type="Proteomes" id="UP000535543">
    <property type="component" value="Unassembled WGS sequence"/>
</dbReference>
<name>A0A848KJH6_9NOCA</name>
<dbReference type="PANTHER" id="PTHR43840:SF15">
    <property type="entry name" value="MITOCHONDRIAL METAL TRANSPORTER 1-RELATED"/>
    <property type="match status" value="1"/>
</dbReference>
<feature type="transmembrane region" description="Helical" evidence="10">
    <location>
        <begin position="168"/>
        <end position="190"/>
    </location>
</feature>
<evidence type="ECO:0000256" key="6">
    <source>
        <dbReference type="ARBA" id="ARBA00022989"/>
    </source>
</evidence>
<proteinExistence type="inferred from homology"/>
<dbReference type="FunFam" id="3.30.70.1350:FF:000014">
    <property type="entry name" value="Cation efflux system protein"/>
    <property type="match status" value="1"/>
</dbReference>
<evidence type="ECO:0000256" key="4">
    <source>
        <dbReference type="ARBA" id="ARBA00022475"/>
    </source>
</evidence>
<dbReference type="NCBIfam" id="TIGR01297">
    <property type="entry name" value="CDF"/>
    <property type="match status" value="1"/>
</dbReference>
<feature type="transmembrane region" description="Helical" evidence="10">
    <location>
        <begin position="101"/>
        <end position="117"/>
    </location>
</feature>
<dbReference type="GO" id="GO:0015093">
    <property type="term" value="F:ferrous iron transmembrane transporter activity"/>
    <property type="evidence" value="ECO:0007669"/>
    <property type="project" value="TreeGrafter"/>
</dbReference>
<evidence type="ECO:0000313" key="14">
    <source>
        <dbReference type="Proteomes" id="UP000535543"/>
    </source>
</evidence>
<evidence type="ECO:0000259" key="12">
    <source>
        <dbReference type="Pfam" id="PF16916"/>
    </source>
</evidence>
<evidence type="ECO:0000259" key="11">
    <source>
        <dbReference type="Pfam" id="PF01545"/>
    </source>
</evidence>
<feature type="transmembrane region" description="Helical" evidence="10">
    <location>
        <begin position="138"/>
        <end position="156"/>
    </location>
</feature>
<dbReference type="GO" id="GO:0015086">
    <property type="term" value="F:cadmium ion transmembrane transporter activity"/>
    <property type="evidence" value="ECO:0007669"/>
    <property type="project" value="TreeGrafter"/>
</dbReference>
<feature type="region of interest" description="Disordered" evidence="9">
    <location>
        <begin position="1"/>
        <end position="22"/>
    </location>
</feature>
<dbReference type="SUPFAM" id="SSF160240">
    <property type="entry name" value="Cation efflux protein cytoplasmic domain-like"/>
    <property type="match status" value="1"/>
</dbReference>
<evidence type="ECO:0000256" key="8">
    <source>
        <dbReference type="ARBA" id="ARBA00023136"/>
    </source>
</evidence>
<evidence type="ECO:0000256" key="5">
    <source>
        <dbReference type="ARBA" id="ARBA00022692"/>
    </source>
</evidence>
<feature type="transmembrane region" description="Helical" evidence="10">
    <location>
        <begin position="211"/>
        <end position="229"/>
    </location>
</feature>
<dbReference type="InterPro" id="IPR058533">
    <property type="entry name" value="Cation_efflux_TM"/>
</dbReference>
<comment type="caution">
    <text evidence="13">The sequence shown here is derived from an EMBL/GenBank/DDBJ whole genome shotgun (WGS) entry which is preliminary data.</text>
</comment>
<evidence type="ECO:0000256" key="2">
    <source>
        <dbReference type="ARBA" id="ARBA00008114"/>
    </source>
</evidence>
<dbReference type="Gene3D" id="1.20.1510.10">
    <property type="entry name" value="Cation efflux protein transmembrane domain"/>
    <property type="match status" value="1"/>
</dbReference>
<gene>
    <name evidence="13" type="ORF">FGL95_29895</name>
</gene>
<dbReference type="InterPro" id="IPR050291">
    <property type="entry name" value="CDF_Transporter"/>
</dbReference>
<dbReference type="InterPro" id="IPR027469">
    <property type="entry name" value="Cation_efflux_TMD_sf"/>
</dbReference>
<evidence type="ECO:0000256" key="3">
    <source>
        <dbReference type="ARBA" id="ARBA00022448"/>
    </source>
</evidence>
<reference evidence="13 14" key="1">
    <citation type="submission" date="2019-05" db="EMBL/GenBank/DDBJ databases">
        <authorList>
            <person name="Lee S.D."/>
        </authorList>
    </citation>
    <scope>NUCLEOTIDE SEQUENCE [LARGE SCALE GENOMIC DNA]</scope>
    <source>
        <strain evidence="13 14">YC2-7</strain>
    </source>
</reference>
<keyword evidence="8 10" id="KW-0472">Membrane</keyword>
<keyword evidence="7" id="KW-0406">Ion transport</keyword>
<evidence type="ECO:0000313" key="13">
    <source>
        <dbReference type="EMBL" id="NMN99243.1"/>
    </source>
</evidence>
<feature type="domain" description="Cation efflux protein cytoplasmic" evidence="12">
    <location>
        <begin position="264"/>
        <end position="340"/>
    </location>
</feature>
<protein>
    <submittedName>
        <fullName evidence="13">Cation transporter</fullName>
    </submittedName>
</protein>
<dbReference type="InterPro" id="IPR002524">
    <property type="entry name" value="Cation_efflux"/>
</dbReference>
<dbReference type="EMBL" id="VCQU01000015">
    <property type="protein sequence ID" value="NMN99243.1"/>
    <property type="molecule type" value="Genomic_DNA"/>
</dbReference>
<dbReference type="SUPFAM" id="SSF161111">
    <property type="entry name" value="Cation efflux protein transmembrane domain-like"/>
    <property type="match status" value="1"/>
</dbReference>
<accession>A0A848KJH6</accession>
<feature type="transmembrane region" description="Helical" evidence="10">
    <location>
        <begin position="71"/>
        <end position="95"/>
    </location>
</feature>
<evidence type="ECO:0000256" key="10">
    <source>
        <dbReference type="SAM" id="Phobius"/>
    </source>
</evidence>
<comment type="subcellular location">
    <subcellularLocation>
        <location evidence="1">Cell membrane</location>
        <topology evidence="1">Multi-pass membrane protein</topology>
    </subcellularLocation>
</comment>
<keyword evidence="14" id="KW-1185">Reference proteome</keyword>
<dbReference type="RefSeq" id="WP_169594322.1">
    <property type="nucleotide sequence ID" value="NZ_VCQU01000015.1"/>
</dbReference>
<dbReference type="AlphaFoldDB" id="A0A848KJH6"/>
<comment type="similarity">
    <text evidence="2">Belongs to the cation diffusion facilitator (CDF) transporter (TC 2.A.4) family.</text>
</comment>
<dbReference type="GO" id="GO:0005886">
    <property type="term" value="C:plasma membrane"/>
    <property type="evidence" value="ECO:0007669"/>
    <property type="project" value="UniProtKB-SubCell"/>
</dbReference>
<dbReference type="GO" id="GO:0015341">
    <property type="term" value="F:zinc efflux antiporter activity"/>
    <property type="evidence" value="ECO:0007669"/>
    <property type="project" value="TreeGrafter"/>
</dbReference>
<keyword evidence="4" id="KW-1003">Cell membrane</keyword>
<organism evidence="13 14">
    <name type="scientific">Antrihabitans stalactiti</name>
    <dbReference type="NCBI Taxonomy" id="2584121"/>
    <lineage>
        <taxon>Bacteria</taxon>
        <taxon>Bacillati</taxon>
        <taxon>Actinomycetota</taxon>
        <taxon>Actinomycetes</taxon>
        <taxon>Mycobacteriales</taxon>
        <taxon>Nocardiaceae</taxon>
        <taxon>Antrihabitans</taxon>
    </lineage>
</organism>
<feature type="domain" description="Cation efflux protein transmembrane" evidence="11">
    <location>
        <begin position="67"/>
        <end position="260"/>
    </location>
</feature>